<evidence type="ECO:0000256" key="9">
    <source>
        <dbReference type="ARBA" id="ARBA00022723"/>
    </source>
</evidence>
<dbReference type="Pfam" id="PF11798">
    <property type="entry name" value="IMS_HHH"/>
    <property type="match status" value="1"/>
</dbReference>
<evidence type="ECO:0000256" key="17">
    <source>
        <dbReference type="HAMAP-Rule" id="MF_01113"/>
    </source>
</evidence>
<dbReference type="GO" id="GO:0005829">
    <property type="term" value="C:cytosol"/>
    <property type="evidence" value="ECO:0007669"/>
    <property type="project" value="TreeGrafter"/>
</dbReference>
<feature type="domain" description="UmuC" evidence="19">
    <location>
        <begin position="52"/>
        <end position="232"/>
    </location>
</feature>
<feature type="active site" evidence="17">
    <location>
        <position position="150"/>
    </location>
</feature>
<dbReference type="Gene3D" id="1.10.150.20">
    <property type="entry name" value="5' to 3' exonuclease, C-terminal subdomain"/>
    <property type="match status" value="1"/>
</dbReference>
<keyword evidence="6 17" id="KW-0808">Transferase</keyword>
<evidence type="ECO:0000256" key="5">
    <source>
        <dbReference type="ARBA" id="ARBA00022490"/>
    </source>
</evidence>
<keyword evidence="11 17" id="KW-0460">Magnesium</keyword>
<evidence type="ECO:0000256" key="11">
    <source>
        <dbReference type="ARBA" id="ARBA00022842"/>
    </source>
</evidence>
<dbReference type="AlphaFoldDB" id="A0A4Q9VHH5"/>
<protein>
    <recommendedName>
        <fullName evidence="17">DNA polymerase IV</fullName>
        <shortName evidence="17">Pol IV</shortName>
        <ecNumber evidence="17">2.7.7.7</ecNumber>
    </recommendedName>
</protein>
<dbReference type="InterPro" id="IPR043128">
    <property type="entry name" value="Rev_trsase/Diguanyl_cyclase"/>
</dbReference>
<keyword evidence="5 17" id="KW-0963">Cytoplasm</keyword>
<comment type="subcellular location">
    <subcellularLocation>
        <location evidence="1 17">Cytoplasm</location>
    </subcellularLocation>
</comment>
<dbReference type="HAMAP" id="MF_01113">
    <property type="entry name" value="DNApol_IV"/>
    <property type="match status" value="1"/>
</dbReference>
<dbReference type="PROSITE" id="PS50173">
    <property type="entry name" value="UMUC"/>
    <property type="match status" value="1"/>
</dbReference>
<dbReference type="GO" id="GO:0003684">
    <property type="term" value="F:damaged DNA binding"/>
    <property type="evidence" value="ECO:0007669"/>
    <property type="project" value="InterPro"/>
</dbReference>
<evidence type="ECO:0000256" key="7">
    <source>
        <dbReference type="ARBA" id="ARBA00022695"/>
    </source>
</evidence>
<dbReference type="GO" id="GO:0006281">
    <property type="term" value="P:DNA repair"/>
    <property type="evidence" value="ECO:0007669"/>
    <property type="project" value="UniProtKB-UniRule"/>
</dbReference>
<evidence type="ECO:0000256" key="14">
    <source>
        <dbReference type="ARBA" id="ARBA00023204"/>
    </source>
</evidence>
<evidence type="ECO:0000256" key="18">
    <source>
        <dbReference type="SAM" id="MobiDB-lite"/>
    </source>
</evidence>
<dbReference type="NCBIfam" id="NF002751">
    <property type="entry name" value="PRK02794.1"/>
    <property type="match status" value="1"/>
</dbReference>
<keyword evidence="21" id="KW-1185">Reference proteome</keyword>
<comment type="function">
    <text evidence="15 17">Poorly processive, error-prone DNA polymerase involved in untargeted mutagenesis. Copies undamaged DNA at stalled replication forks, which arise in vivo from mismatched or misaligned primer ends. These misaligned primers can be extended by PolIV. Exhibits no 3'-5' exonuclease (proofreading) activity. May be involved in translesional synthesis, in conjunction with the beta clamp from PolIII.</text>
</comment>
<sequence length="456" mass="49626">MSGPVVPPSPPVLRPKAFCRDCFTPVKPTATRCPKCGGPRIVAHDELDRLSIAHVDCDAFYASVEKRDDPSLADKPVIIGGGRRGVVSTACYVARISGVKSAMPMWKALEACPDAVVIRPNMEKYTRVGHEIRTLMRELTPLVEPLSIDEAFLDLGGTELLHHASPALTLARFAARVEREIGVTLSVGLSHNKFLAKIASDLDKPRGYSVIGAAETLAFLAPRPVTTIWGVGKATAEALHAEGIRTVGDLRGADESRLFRRFGVLGRRLKELAVGQDRRHVEPDREIKSVSNELTLDTDVADYATLEAILFRLATKVSRRLKAAGIGGSTVQLKLKTPDFKSHGRNRRLADPTALADRIFRTGQDLLKREVDGRRFRLIGIGVADLVPIDRCDPPDLIDEGAGKRARAEAAIDALRQRFGTDVVEPGRVFASRPRAEPRARAAPETDIGDEGESEA</sequence>
<dbReference type="GO" id="GO:0042276">
    <property type="term" value="P:error-prone translesion synthesis"/>
    <property type="evidence" value="ECO:0007669"/>
    <property type="project" value="TreeGrafter"/>
</dbReference>
<dbReference type="GO" id="GO:0000287">
    <property type="term" value="F:magnesium ion binding"/>
    <property type="evidence" value="ECO:0007669"/>
    <property type="project" value="UniProtKB-UniRule"/>
</dbReference>
<keyword evidence="4 17" id="KW-0515">Mutator protein</keyword>
<dbReference type="PANTHER" id="PTHR11076">
    <property type="entry name" value="DNA REPAIR POLYMERASE UMUC / TRANSFERASE FAMILY MEMBER"/>
    <property type="match status" value="1"/>
</dbReference>
<gene>
    <name evidence="17" type="primary">dinB</name>
    <name evidence="20" type="ORF">EYW49_18690</name>
</gene>
<dbReference type="Gene3D" id="3.30.1490.100">
    <property type="entry name" value="DNA polymerase, Y-family, little finger domain"/>
    <property type="match status" value="1"/>
</dbReference>
<dbReference type="InterPro" id="IPR001126">
    <property type="entry name" value="UmuC"/>
</dbReference>
<accession>A0A4Q9VHH5</accession>
<evidence type="ECO:0000256" key="16">
    <source>
        <dbReference type="ARBA" id="ARBA00049244"/>
    </source>
</evidence>
<feature type="region of interest" description="Disordered" evidence="18">
    <location>
        <begin position="426"/>
        <end position="456"/>
    </location>
</feature>
<evidence type="ECO:0000256" key="13">
    <source>
        <dbReference type="ARBA" id="ARBA00023125"/>
    </source>
</evidence>
<dbReference type="EC" id="2.7.7.7" evidence="17"/>
<dbReference type="InterPro" id="IPR043502">
    <property type="entry name" value="DNA/RNA_pol_sf"/>
</dbReference>
<dbReference type="Gene3D" id="3.40.1170.60">
    <property type="match status" value="1"/>
</dbReference>
<dbReference type="InterPro" id="IPR050116">
    <property type="entry name" value="DNA_polymerase-Y"/>
</dbReference>
<dbReference type="NCBIfam" id="NF002677">
    <property type="entry name" value="PRK02406.1"/>
    <property type="match status" value="1"/>
</dbReference>
<dbReference type="SUPFAM" id="SSF56672">
    <property type="entry name" value="DNA/RNA polymerases"/>
    <property type="match status" value="1"/>
</dbReference>
<feature type="site" description="Substrate discrimination" evidence="17">
    <location>
        <position position="61"/>
    </location>
</feature>
<evidence type="ECO:0000256" key="15">
    <source>
        <dbReference type="ARBA" id="ARBA00025589"/>
    </source>
</evidence>
<feature type="compositionally biased region" description="Basic and acidic residues" evidence="18">
    <location>
        <begin position="434"/>
        <end position="444"/>
    </location>
</feature>
<dbReference type="GO" id="GO:0009432">
    <property type="term" value="P:SOS response"/>
    <property type="evidence" value="ECO:0007669"/>
    <property type="project" value="TreeGrafter"/>
</dbReference>
<keyword evidence="7 17" id="KW-0548">Nucleotidyltransferase</keyword>
<dbReference type="GO" id="GO:0003887">
    <property type="term" value="F:DNA-directed DNA polymerase activity"/>
    <property type="evidence" value="ECO:0007669"/>
    <property type="project" value="UniProtKB-UniRule"/>
</dbReference>
<dbReference type="Proteomes" id="UP000292781">
    <property type="component" value="Unassembled WGS sequence"/>
</dbReference>
<dbReference type="EMBL" id="SJFN01000035">
    <property type="protein sequence ID" value="TBW34309.1"/>
    <property type="molecule type" value="Genomic_DNA"/>
</dbReference>
<name>A0A4Q9VHH5_9HYPH</name>
<evidence type="ECO:0000256" key="6">
    <source>
        <dbReference type="ARBA" id="ARBA00022679"/>
    </source>
</evidence>
<dbReference type="Pfam" id="PF00817">
    <property type="entry name" value="IMS"/>
    <property type="match status" value="1"/>
</dbReference>
<feature type="binding site" evidence="17">
    <location>
        <position position="149"/>
    </location>
    <ligand>
        <name>Mg(2+)</name>
        <dbReference type="ChEBI" id="CHEBI:18420"/>
    </ligand>
</feature>
<evidence type="ECO:0000256" key="8">
    <source>
        <dbReference type="ARBA" id="ARBA00022705"/>
    </source>
</evidence>
<dbReference type="Gene3D" id="3.30.70.270">
    <property type="match status" value="1"/>
</dbReference>
<dbReference type="InterPro" id="IPR024728">
    <property type="entry name" value="PolY_HhH_motif"/>
</dbReference>
<keyword evidence="10 17" id="KW-0227">DNA damage</keyword>
<feature type="binding site" evidence="17">
    <location>
        <position position="56"/>
    </location>
    <ligand>
        <name>Mg(2+)</name>
        <dbReference type="ChEBI" id="CHEBI:18420"/>
    </ligand>
</feature>
<dbReference type="RefSeq" id="WP_131311148.1">
    <property type="nucleotide sequence ID" value="NZ_SJFN01000035.1"/>
</dbReference>
<keyword evidence="13 17" id="KW-0238">DNA-binding</keyword>
<evidence type="ECO:0000313" key="20">
    <source>
        <dbReference type="EMBL" id="TBW34309.1"/>
    </source>
</evidence>
<comment type="caution">
    <text evidence="20">The sequence shown here is derived from an EMBL/GenBank/DDBJ whole genome shotgun (WGS) entry which is preliminary data.</text>
</comment>
<evidence type="ECO:0000256" key="2">
    <source>
        <dbReference type="ARBA" id="ARBA00010945"/>
    </source>
</evidence>
<keyword evidence="12 17" id="KW-0239">DNA-directed DNA polymerase</keyword>
<evidence type="ECO:0000259" key="19">
    <source>
        <dbReference type="PROSITE" id="PS50173"/>
    </source>
</evidence>
<organism evidence="20 21">
    <name type="scientific">Siculibacillus lacustris</name>
    <dbReference type="NCBI Taxonomy" id="1549641"/>
    <lineage>
        <taxon>Bacteria</taxon>
        <taxon>Pseudomonadati</taxon>
        <taxon>Pseudomonadota</taxon>
        <taxon>Alphaproteobacteria</taxon>
        <taxon>Hyphomicrobiales</taxon>
        <taxon>Ancalomicrobiaceae</taxon>
        <taxon>Siculibacillus</taxon>
    </lineage>
</organism>
<keyword evidence="14 17" id="KW-0234">DNA repair</keyword>
<dbReference type="OrthoDB" id="9808813at2"/>
<dbReference type="FunFam" id="3.40.1170.60:FF:000001">
    <property type="entry name" value="DNA polymerase IV"/>
    <property type="match status" value="1"/>
</dbReference>
<evidence type="ECO:0000256" key="10">
    <source>
        <dbReference type="ARBA" id="ARBA00022763"/>
    </source>
</evidence>
<dbReference type="InterPro" id="IPR022880">
    <property type="entry name" value="DNApol_IV"/>
</dbReference>
<dbReference type="InterPro" id="IPR017961">
    <property type="entry name" value="DNA_pol_Y-fam_little_finger"/>
</dbReference>
<comment type="subunit">
    <text evidence="3 17">Monomer.</text>
</comment>
<evidence type="ECO:0000256" key="1">
    <source>
        <dbReference type="ARBA" id="ARBA00004496"/>
    </source>
</evidence>
<reference evidence="20 21" key="1">
    <citation type="submission" date="2019-02" db="EMBL/GenBank/DDBJ databases">
        <title>Siculibacillus lacustris gen. nov., sp. nov., a new rosette-forming bacterium isolated from a freshwater crater lake (Lake St. Ana, Romania).</title>
        <authorList>
            <person name="Felfoldi T."/>
            <person name="Marton Z."/>
            <person name="Szabo A."/>
            <person name="Mentes A."/>
            <person name="Boka K."/>
            <person name="Marialigeti K."/>
            <person name="Mathe I."/>
            <person name="Koncz M."/>
            <person name="Schumann P."/>
            <person name="Toth E."/>
        </authorList>
    </citation>
    <scope>NUCLEOTIDE SEQUENCE [LARGE SCALE GENOMIC DNA]</scope>
    <source>
        <strain evidence="20 21">SA-279</strain>
    </source>
</reference>
<evidence type="ECO:0000256" key="3">
    <source>
        <dbReference type="ARBA" id="ARBA00011245"/>
    </source>
</evidence>
<comment type="cofactor">
    <cofactor evidence="17">
        <name>Mg(2+)</name>
        <dbReference type="ChEBI" id="CHEBI:18420"/>
    </cofactor>
    <text evidence="17">Binds 2 magnesium ions per subunit.</text>
</comment>
<keyword evidence="9 17" id="KW-0479">Metal-binding</keyword>
<dbReference type="CDD" id="cd03586">
    <property type="entry name" value="PolY_Pol_IV_kappa"/>
    <property type="match status" value="1"/>
</dbReference>
<dbReference type="FunFam" id="3.30.1490.100:FF:000004">
    <property type="entry name" value="DNA polymerase IV"/>
    <property type="match status" value="1"/>
</dbReference>
<dbReference type="SUPFAM" id="SSF100879">
    <property type="entry name" value="Lesion bypass DNA polymerase (Y-family), little finger domain"/>
    <property type="match status" value="1"/>
</dbReference>
<dbReference type="InterPro" id="IPR036775">
    <property type="entry name" value="DNA_pol_Y-fam_lit_finger_sf"/>
</dbReference>
<keyword evidence="8 17" id="KW-0235">DNA replication</keyword>
<evidence type="ECO:0000256" key="12">
    <source>
        <dbReference type="ARBA" id="ARBA00022932"/>
    </source>
</evidence>
<comment type="catalytic activity">
    <reaction evidence="16 17">
        <text>DNA(n) + a 2'-deoxyribonucleoside 5'-triphosphate = DNA(n+1) + diphosphate</text>
        <dbReference type="Rhea" id="RHEA:22508"/>
        <dbReference type="Rhea" id="RHEA-COMP:17339"/>
        <dbReference type="Rhea" id="RHEA-COMP:17340"/>
        <dbReference type="ChEBI" id="CHEBI:33019"/>
        <dbReference type="ChEBI" id="CHEBI:61560"/>
        <dbReference type="ChEBI" id="CHEBI:173112"/>
        <dbReference type="EC" id="2.7.7.7"/>
    </reaction>
</comment>
<evidence type="ECO:0000256" key="4">
    <source>
        <dbReference type="ARBA" id="ARBA00022457"/>
    </source>
</evidence>
<evidence type="ECO:0000313" key="21">
    <source>
        <dbReference type="Proteomes" id="UP000292781"/>
    </source>
</evidence>
<proteinExistence type="inferred from homology"/>
<feature type="compositionally biased region" description="Acidic residues" evidence="18">
    <location>
        <begin position="447"/>
        <end position="456"/>
    </location>
</feature>
<dbReference type="GO" id="GO:0006261">
    <property type="term" value="P:DNA-templated DNA replication"/>
    <property type="evidence" value="ECO:0007669"/>
    <property type="project" value="UniProtKB-UniRule"/>
</dbReference>
<dbReference type="PANTHER" id="PTHR11076:SF33">
    <property type="entry name" value="DNA POLYMERASE KAPPA"/>
    <property type="match status" value="1"/>
</dbReference>
<dbReference type="Pfam" id="PF11799">
    <property type="entry name" value="IMS_C"/>
    <property type="match status" value="1"/>
</dbReference>
<comment type="similarity">
    <text evidence="2 17">Belongs to the DNA polymerase type-Y family.</text>
</comment>